<dbReference type="InterPro" id="IPR027417">
    <property type="entry name" value="P-loop_NTPase"/>
</dbReference>
<dbReference type="PROSITE" id="PS51192">
    <property type="entry name" value="HELICASE_ATP_BIND_1"/>
    <property type="match status" value="1"/>
</dbReference>
<dbReference type="CDD" id="cd18787">
    <property type="entry name" value="SF2_C_DEAD"/>
    <property type="match status" value="1"/>
</dbReference>
<dbReference type="InterPro" id="IPR001650">
    <property type="entry name" value="Helicase_C-like"/>
</dbReference>
<dbReference type="CDD" id="cd17964">
    <property type="entry name" value="DEADc_MSS116"/>
    <property type="match status" value="1"/>
</dbReference>
<evidence type="ECO:0000256" key="5">
    <source>
        <dbReference type="ARBA" id="ARBA00022884"/>
    </source>
</evidence>
<dbReference type="Gene3D" id="3.40.50.300">
    <property type="entry name" value="P-loop containing nucleotide triphosphate hydrolases"/>
    <property type="match status" value="2"/>
</dbReference>
<evidence type="ECO:0000256" key="7">
    <source>
        <dbReference type="RuleBase" id="RU365068"/>
    </source>
</evidence>
<evidence type="ECO:0000256" key="3">
    <source>
        <dbReference type="ARBA" id="ARBA00022806"/>
    </source>
</evidence>
<dbReference type="STRING" id="97972.A0A2V1DY70"/>
<evidence type="ECO:0000256" key="4">
    <source>
        <dbReference type="ARBA" id="ARBA00022840"/>
    </source>
</evidence>
<keyword evidence="2 6" id="KW-0378">Hydrolase</keyword>
<comment type="function">
    <text evidence="7">RNA helicase.</text>
</comment>
<dbReference type="SMART" id="SM00487">
    <property type="entry name" value="DEXDc"/>
    <property type="match status" value="1"/>
</dbReference>
<dbReference type="PROSITE" id="PS00039">
    <property type="entry name" value="DEAD_ATP_HELICASE"/>
    <property type="match status" value="1"/>
</dbReference>
<name>A0A2V1DY70_9PLEO</name>
<feature type="region of interest" description="Disordered" evidence="8">
    <location>
        <begin position="1"/>
        <end position="69"/>
    </location>
</feature>
<accession>A0A2V1DY70</accession>
<evidence type="ECO:0000259" key="9">
    <source>
        <dbReference type="PROSITE" id="PS51192"/>
    </source>
</evidence>
<evidence type="ECO:0000313" key="12">
    <source>
        <dbReference type="Proteomes" id="UP000244855"/>
    </source>
</evidence>
<dbReference type="Pfam" id="PF00270">
    <property type="entry name" value="DEAD"/>
    <property type="match status" value="1"/>
</dbReference>
<gene>
    <name evidence="11" type="ORF">DM02DRAFT_612496</name>
</gene>
<dbReference type="GO" id="GO:0016787">
    <property type="term" value="F:hydrolase activity"/>
    <property type="evidence" value="ECO:0007669"/>
    <property type="project" value="UniProtKB-KW"/>
</dbReference>
<dbReference type="Pfam" id="PF00271">
    <property type="entry name" value="Helicase_C"/>
    <property type="match status" value="1"/>
</dbReference>
<feature type="domain" description="Helicase C-terminal" evidence="10">
    <location>
        <begin position="314"/>
        <end position="473"/>
    </location>
</feature>
<organism evidence="11 12">
    <name type="scientific">Periconia macrospinosa</name>
    <dbReference type="NCBI Taxonomy" id="97972"/>
    <lineage>
        <taxon>Eukaryota</taxon>
        <taxon>Fungi</taxon>
        <taxon>Dikarya</taxon>
        <taxon>Ascomycota</taxon>
        <taxon>Pezizomycotina</taxon>
        <taxon>Dothideomycetes</taxon>
        <taxon>Pleosporomycetidae</taxon>
        <taxon>Pleosporales</taxon>
        <taxon>Massarineae</taxon>
        <taxon>Periconiaceae</taxon>
        <taxon>Periconia</taxon>
    </lineage>
</organism>
<dbReference type="SUPFAM" id="SSF52540">
    <property type="entry name" value="P-loop containing nucleoside triphosphate hydrolases"/>
    <property type="match status" value="1"/>
</dbReference>
<dbReference type="EMBL" id="KZ805335">
    <property type="protein sequence ID" value="PVI03147.1"/>
    <property type="molecule type" value="Genomic_DNA"/>
</dbReference>
<dbReference type="AlphaFoldDB" id="A0A2V1DY70"/>
<comment type="similarity">
    <text evidence="6">Belongs to the DEAD box helicase family.</text>
</comment>
<keyword evidence="5 7" id="KW-0694">RNA-binding</keyword>
<keyword evidence="1 6" id="KW-0547">Nucleotide-binding</keyword>
<dbReference type="SMART" id="SM00490">
    <property type="entry name" value="HELICc"/>
    <property type="match status" value="1"/>
</dbReference>
<dbReference type="InterPro" id="IPR014001">
    <property type="entry name" value="Helicase_ATP-bd"/>
</dbReference>
<dbReference type="PROSITE" id="PS51194">
    <property type="entry name" value="HELICASE_CTER"/>
    <property type="match status" value="1"/>
</dbReference>
<keyword evidence="3 6" id="KW-0347">Helicase</keyword>
<evidence type="ECO:0000259" key="10">
    <source>
        <dbReference type="PROSITE" id="PS51194"/>
    </source>
</evidence>
<keyword evidence="12" id="KW-1185">Reference proteome</keyword>
<comment type="domain">
    <text evidence="7">The Q motif is unique to and characteristic of the DEAD box family of RNA helicases and controls ATP binding and hydrolysis.</text>
</comment>
<sequence length="512" mass="55514">MPPRRGGGFARRGRKPSSAPYQVPETSHGSTARMHSRAQNQAREPSESPVSESPAVQPKSLTQQEGKELTPYATLEGTLDSGLLAGLKKMGFEYMTDVQKAVLTQLPSFSSDCLVQAKTGTGKTAAFLLPALQNILSGNAPPKGKVGILVICPTRELALQIAKECEGITSQLSPKVECHTAFGGTKRGANLKVFLDGKPTVLVATPGRLDDILGDENVHEKFSHLKTLVLDEADRMLDAGFAPAIFKILKRLPRKSEGWQGMCFSATLPEKVNDVVKGILFPGYTSLSTMDPNESPTIDRVPQFCVTVPTISQTFAALLALIDKEHAASPDSFKAIVFGTTANGVGLLYDMCKAALPSFDIFELHSRMSQSARTHTTNDFKNATKGILLASDVVGRGMDFPNVGLVVQLGLPSNTEQYIHRVGRTARAGRDGRAVMILFSNESFFPRTNPSLPIKPYPTNIVAELDSYQPTVDAALEQVEENAKAKAYQAFLGYNKMFSKKLRLTSEGRGRR</sequence>
<dbReference type="InterPro" id="IPR011545">
    <property type="entry name" value="DEAD/DEAH_box_helicase_dom"/>
</dbReference>
<reference evidence="11 12" key="1">
    <citation type="journal article" date="2018" name="Sci. Rep.">
        <title>Comparative genomics provides insights into the lifestyle and reveals functional heterogeneity of dark septate endophytic fungi.</title>
        <authorList>
            <person name="Knapp D.G."/>
            <person name="Nemeth J.B."/>
            <person name="Barry K."/>
            <person name="Hainaut M."/>
            <person name="Henrissat B."/>
            <person name="Johnson J."/>
            <person name="Kuo A."/>
            <person name="Lim J.H.P."/>
            <person name="Lipzen A."/>
            <person name="Nolan M."/>
            <person name="Ohm R.A."/>
            <person name="Tamas L."/>
            <person name="Grigoriev I.V."/>
            <person name="Spatafora J.W."/>
            <person name="Nagy L.G."/>
            <person name="Kovacs G.M."/>
        </authorList>
    </citation>
    <scope>NUCLEOTIDE SEQUENCE [LARGE SCALE GENOMIC DNA]</scope>
    <source>
        <strain evidence="11 12">DSE2036</strain>
    </source>
</reference>
<evidence type="ECO:0000256" key="6">
    <source>
        <dbReference type="RuleBase" id="RU000492"/>
    </source>
</evidence>
<dbReference type="OrthoDB" id="193716at2759"/>
<dbReference type="GO" id="GO:0003724">
    <property type="term" value="F:RNA helicase activity"/>
    <property type="evidence" value="ECO:0007669"/>
    <property type="project" value="UniProtKB-EC"/>
</dbReference>
<proteinExistence type="inferred from homology"/>
<dbReference type="InterPro" id="IPR000629">
    <property type="entry name" value="RNA-helicase_DEAD-box_CS"/>
</dbReference>
<dbReference type="GO" id="GO:0003723">
    <property type="term" value="F:RNA binding"/>
    <property type="evidence" value="ECO:0007669"/>
    <property type="project" value="UniProtKB-UniRule"/>
</dbReference>
<feature type="domain" description="Helicase ATP-binding" evidence="9">
    <location>
        <begin position="104"/>
        <end position="286"/>
    </location>
</feature>
<dbReference type="GO" id="GO:0005524">
    <property type="term" value="F:ATP binding"/>
    <property type="evidence" value="ECO:0007669"/>
    <property type="project" value="UniProtKB-UniRule"/>
</dbReference>
<evidence type="ECO:0000256" key="8">
    <source>
        <dbReference type="SAM" id="MobiDB-lite"/>
    </source>
</evidence>
<feature type="compositionally biased region" description="Gly residues" evidence="8">
    <location>
        <begin position="1"/>
        <end position="10"/>
    </location>
</feature>
<evidence type="ECO:0000313" key="11">
    <source>
        <dbReference type="EMBL" id="PVI03147.1"/>
    </source>
</evidence>
<keyword evidence="4 6" id="KW-0067">ATP-binding</keyword>
<protein>
    <recommendedName>
        <fullName evidence="7">ATP-dependent RNA helicase</fullName>
        <ecNumber evidence="7">3.6.4.13</ecNumber>
    </recommendedName>
</protein>
<dbReference type="EC" id="3.6.4.13" evidence="7"/>
<comment type="catalytic activity">
    <reaction evidence="7">
        <text>ATP + H2O = ADP + phosphate + H(+)</text>
        <dbReference type="Rhea" id="RHEA:13065"/>
        <dbReference type="ChEBI" id="CHEBI:15377"/>
        <dbReference type="ChEBI" id="CHEBI:15378"/>
        <dbReference type="ChEBI" id="CHEBI:30616"/>
        <dbReference type="ChEBI" id="CHEBI:43474"/>
        <dbReference type="ChEBI" id="CHEBI:456216"/>
        <dbReference type="EC" id="3.6.4.13"/>
    </reaction>
</comment>
<dbReference type="Proteomes" id="UP000244855">
    <property type="component" value="Unassembled WGS sequence"/>
</dbReference>
<evidence type="ECO:0000256" key="2">
    <source>
        <dbReference type="ARBA" id="ARBA00022801"/>
    </source>
</evidence>
<dbReference type="PANTHER" id="PTHR24031">
    <property type="entry name" value="RNA HELICASE"/>
    <property type="match status" value="1"/>
</dbReference>
<evidence type="ECO:0000256" key="1">
    <source>
        <dbReference type="ARBA" id="ARBA00022741"/>
    </source>
</evidence>